<evidence type="ECO:0000313" key="2">
    <source>
        <dbReference type="Proteomes" id="UP000789831"/>
    </source>
</evidence>
<reference evidence="1" key="1">
    <citation type="submission" date="2021-06" db="EMBL/GenBank/DDBJ databases">
        <authorList>
            <person name="Kallberg Y."/>
            <person name="Tangrot J."/>
            <person name="Rosling A."/>
        </authorList>
    </citation>
    <scope>NUCLEOTIDE SEQUENCE</scope>
    <source>
        <strain evidence="1">MT106</strain>
    </source>
</reference>
<dbReference type="Proteomes" id="UP000789831">
    <property type="component" value="Unassembled WGS sequence"/>
</dbReference>
<keyword evidence="2" id="KW-1185">Reference proteome</keyword>
<comment type="caution">
    <text evidence="1">The sequence shown here is derived from an EMBL/GenBank/DDBJ whole genome shotgun (WGS) entry which is preliminary data.</text>
</comment>
<dbReference type="EMBL" id="CAJVPL010007940">
    <property type="protein sequence ID" value="CAG8672125.1"/>
    <property type="molecule type" value="Genomic_DNA"/>
</dbReference>
<dbReference type="AlphaFoldDB" id="A0A9N9HBN7"/>
<name>A0A9N9HBN7_9GLOM</name>
<sequence>MIEWALDFLLAQITPSTIGDPKILTLRLLEMQTFTVVCALSGLREMTILK</sequence>
<organism evidence="1 2">
    <name type="scientific">Ambispora gerdemannii</name>
    <dbReference type="NCBI Taxonomy" id="144530"/>
    <lineage>
        <taxon>Eukaryota</taxon>
        <taxon>Fungi</taxon>
        <taxon>Fungi incertae sedis</taxon>
        <taxon>Mucoromycota</taxon>
        <taxon>Glomeromycotina</taxon>
        <taxon>Glomeromycetes</taxon>
        <taxon>Archaeosporales</taxon>
        <taxon>Ambisporaceae</taxon>
        <taxon>Ambispora</taxon>
    </lineage>
</organism>
<feature type="non-terminal residue" evidence="1">
    <location>
        <position position="50"/>
    </location>
</feature>
<gene>
    <name evidence="1" type="ORF">AGERDE_LOCUS12306</name>
</gene>
<protein>
    <submittedName>
        <fullName evidence="1">7239_t:CDS:1</fullName>
    </submittedName>
</protein>
<evidence type="ECO:0000313" key="1">
    <source>
        <dbReference type="EMBL" id="CAG8672125.1"/>
    </source>
</evidence>
<proteinExistence type="predicted"/>
<accession>A0A9N9HBN7</accession>